<dbReference type="EMBL" id="JAHXZN010000007">
    <property type="protein sequence ID" value="MBW6532444.1"/>
    <property type="molecule type" value="Genomic_DNA"/>
</dbReference>
<proteinExistence type="inferred from homology"/>
<dbReference type="InterPro" id="IPR008461">
    <property type="entry name" value="CrtY"/>
</dbReference>
<dbReference type="Proteomes" id="UP000759103">
    <property type="component" value="Unassembled WGS sequence"/>
</dbReference>
<dbReference type="Pfam" id="PF05834">
    <property type="entry name" value="Lycopene_cycl"/>
    <property type="match status" value="1"/>
</dbReference>
<evidence type="ECO:0000313" key="3">
    <source>
        <dbReference type="Proteomes" id="UP000759103"/>
    </source>
</evidence>
<dbReference type="SUPFAM" id="SSF51905">
    <property type="entry name" value="FAD/NAD(P)-binding domain"/>
    <property type="match status" value="1"/>
</dbReference>
<organism evidence="2 3">
    <name type="scientific">Sphingomonas citri</name>
    <dbReference type="NCBI Taxonomy" id="2862499"/>
    <lineage>
        <taxon>Bacteria</taxon>
        <taxon>Pseudomonadati</taxon>
        <taxon>Pseudomonadota</taxon>
        <taxon>Alphaproteobacteria</taxon>
        <taxon>Sphingomonadales</taxon>
        <taxon>Sphingomonadaceae</taxon>
        <taxon>Sphingomonas</taxon>
    </lineage>
</organism>
<dbReference type="InterPro" id="IPR036188">
    <property type="entry name" value="FAD/NAD-bd_sf"/>
</dbReference>
<name>A0ABS7BSR0_9SPHN</name>
<gene>
    <name evidence="2" type="primary">crtY</name>
    <name evidence="2" type="ORF">KZ820_17015</name>
</gene>
<accession>A0ABS7BSR0</accession>
<dbReference type="Gene3D" id="3.50.50.60">
    <property type="entry name" value="FAD/NAD(P)-binding domain"/>
    <property type="match status" value="1"/>
</dbReference>
<dbReference type="GO" id="GO:0016853">
    <property type="term" value="F:isomerase activity"/>
    <property type="evidence" value="ECO:0007669"/>
    <property type="project" value="UniProtKB-KW"/>
</dbReference>
<dbReference type="RefSeq" id="WP_219749866.1">
    <property type="nucleotide sequence ID" value="NZ_JAHXZN010000007.1"/>
</dbReference>
<comment type="caution">
    <text evidence="2">The sequence shown here is derived from an EMBL/GenBank/DDBJ whole genome shotgun (WGS) entry which is preliminary data.</text>
</comment>
<evidence type="ECO:0000256" key="1">
    <source>
        <dbReference type="ARBA" id="ARBA00006599"/>
    </source>
</evidence>
<dbReference type="NCBIfam" id="TIGR01789">
    <property type="entry name" value="lycopene_cycl"/>
    <property type="match status" value="1"/>
</dbReference>
<dbReference type="InterPro" id="IPR010108">
    <property type="entry name" value="Lycopene_cyclase_b/e"/>
</dbReference>
<sequence>MPATHRCDLAIVGGGLAGALIALAVHARHPLLDVRLIEAGEAIGGNHLWSFFGGDVARADRHLIAPLVAHAWPSYDVRFPAHARHLAQAYYSVRSTGLDSHVRATLPRRALMTGRRVLACSPTAVVFANGDRLTAAGVIDARGAGDLAALDCGWQKFVGHELRVAGAHGVTRPVVMDSTVAQIDGYRFVYLLPFAADRLLVEDTYYSDSPTLDVASVAARVERYAADKGWSVTETIHREQGVLPVVYGGDFEGYWRSGGSKLAKAGVRAGLFHPTTGYSLPDAVRLAQLVAAQHDFSGAALHDLTYSYAARLWAARRFYRMLDLMLFKAADPDQRYRVLERFYRLPAPLVARFYAARSTALDKARVLSGRPPVPLGRAIAALRGAA</sequence>
<keyword evidence="2" id="KW-0413">Isomerase</keyword>
<dbReference type="EC" id="5.5.1.19" evidence="2"/>
<keyword evidence="3" id="KW-1185">Reference proteome</keyword>
<dbReference type="NCBIfam" id="TIGR01790">
    <property type="entry name" value="carotene-cycl"/>
    <property type="match status" value="1"/>
</dbReference>
<protein>
    <submittedName>
        <fullName evidence="2">Lycopene beta-cyclase CrtY</fullName>
        <ecNumber evidence="2">5.5.1.19</ecNumber>
    </submittedName>
</protein>
<evidence type="ECO:0000313" key="2">
    <source>
        <dbReference type="EMBL" id="MBW6532444.1"/>
    </source>
</evidence>
<comment type="similarity">
    <text evidence="1">Belongs to the lycopene cyclase family.</text>
</comment>
<reference evidence="2 3" key="1">
    <citation type="submission" date="2021-07" db="EMBL/GenBank/DDBJ databases">
        <title>Sphingomonas sp.</title>
        <authorList>
            <person name="Feng G."/>
            <person name="Li J."/>
            <person name="Pan M."/>
        </authorList>
    </citation>
    <scope>NUCLEOTIDE SEQUENCE [LARGE SCALE GENOMIC DNA]</scope>
    <source>
        <strain evidence="2 3">RRHST34</strain>
    </source>
</reference>